<protein>
    <submittedName>
        <fullName evidence="2">Uncharacterized protein</fullName>
    </submittedName>
</protein>
<keyword evidence="1" id="KW-0472">Membrane</keyword>
<name>A0A8H7VFU2_9FUNG</name>
<gene>
    <name evidence="2" type="ORF">INT45_004637</name>
</gene>
<dbReference type="AlphaFoldDB" id="A0A8H7VFU2"/>
<dbReference type="SUPFAM" id="SSF53448">
    <property type="entry name" value="Nucleotide-diphospho-sugar transferases"/>
    <property type="match status" value="1"/>
</dbReference>
<evidence type="ECO:0000313" key="3">
    <source>
        <dbReference type="Proteomes" id="UP000646827"/>
    </source>
</evidence>
<dbReference type="Gene3D" id="3.90.550.10">
    <property type="entry name" value="Spore Coat Polysaccharide Biosynthesis Protein SpsA, Chain A"/>
    <property type="match status" value="1"/>
</dbReference>
<reference evidence="2 3" key="1">
    <citation type="submission" date="2020-12" db="EMBL/GenBank/DDBJ databases">
        <title>Metabolic potential, ecology and presence of endohyphal bacteria is reflected in genomic diversity of Mucoromycotina.</title>
        <authorList>
            <person name="Muszewska A."/>
            <person name="Okrasinska A."/>
            <person name="Steczkiewicz K."/>
            <person name="Drgas O."/>
            <person name="Orlowska M."/>
            <person name="Perlinska-Lenart U."/>
            <person name="Aleksandrzak-Piekarczyk T."/>
            <person name="Szatraj K."/>
            <person name="Zielenkiewicz U."/>
            <person name="Pilsyk S."/>
            <person name="Malc E."/>
            <person name="Mieczkowski P."/>
            <person name="Kruszewska J.S."/>
            <person name="Biernat P."/>
            <person name="Pawlowska J."/>
        </authorList>
    </citation>
    <scope>NUCLEOTIDE SEQUENCE [LARGE SCALE GENOMIC DNA]</scope>
    <source>
        <strain evidence="2 3">CBS 142.35</strain>
    </source>
</reference>
<dbReference type="OrthoDB" id="2329609at2759"/>
<feature type="transmembrane region" description="Helical" evidence="1">
    <location>
        <begin position="12"/>
        <end position="34"/>
    </location>
</feature>
<accession>A0A8H7VFU2</accession>
<proteinExistence type="predicted"/>
<keyword evidence="1" id="KW-0812">Transmembrane</keyword>
<organism evidence="2 3">
    <name type="scientific">Circinella minor</name>
    <dbReference type="NCBI Taxonomy" id="1195481"/>
    <lineage>
        <taxon>Eukaryota</taxon>
        <taxon>Fungi</taxon>
        <taxon>Fungi incertae sedis</taxon>
        <taxon>Mucoromycota</taxon>
        <taxon>Mucoromycotina</taxon>
        <taxon>Mucoromycetes</taxon>
        <taxon>Mucorales</taxon>
        <taxon>Lichtheimiaceae</taxon>
        <taxon>Circinella</taxon>
    </lineage>
</organism>
<comment type="caution">
    <text evidence="2">The sequence shown here is derived from an EMBL/GenBank/DDBJ whole genome shotgun (WGS) entry which is preliminary data.</text>
</comment>
<evidence type="ECO:0000256" key="1">
    <source>
        <dbReference type="SAM" id="Phobius"/>
    </source>
</evidence>
<dbReference type="Proteomes" id="UP000646827">
    <property type="component" value="Unassembled WGS sequence"/>
</dbReference>
<dbReference type="InterPro" id="IPR029044">
    <property type="entry name" value="Nucleotide-diphossugar_trans"/>
</dbReference>
<sequence>MISGMSKRTAIIAVMGTIAMSIVFLFSVSTIHLGSSSVNHEFKPPAPLHFNSATACVADTSGKISLTREQWDYCLDPGAEPIYYLSIVIVTRMDDYAENQHHRLQNFIDSAYILAEHTREKIELLVVEWNPPKDRRRFLDSFRFRRSEYLTYRIISIPENIHDALPNRGGAPLHEFEGKNVGIRFARGEFIVCTNQDDIWSHNFHNAIKSRAFKKDIIYLQHQDRHNIHDNLPPSIVNLPAMPSDEMLYMACKLHEQDWGNYKLPDPIEVTPDNLLRLGDQAGDYTMAHRDTWKKVRGYRESGGVAWVDIEFIGTARWTFDVPVVYSEKGFTCHQEHNNVWESKPERMTDNKGINMAEVQRHEKEYVNEERKWALQHMDIWEMGLECFEFLGGLC</sequence>
<keyword evidence="3" id="KW-1185">Reference proteome</keyword>
<evidence type="ECO:0000313" key="2">
    <source>
        <dbReference type="EMBL" id="KAG2218945.1"/>
    </source>
</evidence>
<dbReference type="CDD" id="cd00761">
    <property type="entry name" value="Glyco_tranf_GTA_type"/>
    <property type="match status" value="1"/>
</dbReference>
<dbReference type="EMBL" id="JAEPRB010000202">
    <property type="protein sequence ID" value="KAG2218945.1"/>
    <property type="molecule type" value="Genomic_DNA"/>
</dbReference>
<keyword evidence="1" id="KW-1133">Transmembrane helix</keyword>
<feature type="non-terminal residue" evidence="2">
    <location>
        <position position="395"/>
    </location>
</feature>